<dbReference type="GO" id="GO:1990234">
    <property type="term" value="C:transferase complex"/>
    <property type="evidence" value="ECO:0007669"/>
    <property type="project" value="UniProtKB-ARBA"/>
</dbReference>
<proteinExistence type="inferred from homology"/>
<feature type="repeat" description="WD" evidence="7">
    <location>
        <begin position="759"/>
        <end position="800"/>
    </location>
</feature>
<gene>
    <name evidence="10" type="ORF">ACN42_g56</name>
</gene>
<protein>
    <recommendedName>
        <fullName evidence="5">Mitochondrial division protein 1</fullName>
    </recommendedName>
</protein>
<dbReference type="InterPro" id="IPR027417">
    <property type="entry name" value="P-loop_NTPase"/>
</dbReference>
<feature type="repeat" description="WD" evidence="7">
    <location>
        <begin position="880"/>
        <end position="921"/>
    </location>
</feature>
<feature type="repeat" description="WD" evidence="7">
    <location>
        <begin position="618"/>
        <end position="659"/>
    </location>
</feature>
<dbReference type="InterPro" id="IPR056884">
    <property type="entry name" value="NPHP3-like_N"/>
</dbReference>
<dbReference type="InterPro" id="IPR036322">
    <property type="entry name" value="WD40_repeat_dom_sf"/>
</dbReference>
<feature type="domain" description="NACHT" evidence="9">
    <location>
        <begin position="90"/>
        <end position="238"/>
    </location>
</feature>
<dbReference type="CDD" id="cd00200">
    <property type="entry name" value="WD40"/>
    <property type="match status" value="1"/>
</dbReference>
<evidence type="ECO:0000256" key="8">
    <source>
        <dbReference type="SAM" id="Coils"/>
    </source>
</evidence>
<sequence>MMDTSTAFNATNHGLQIGNNSGSITAEFHVARAYTTGDIDRICLHALRCPDSLAVKNRLKESKDRLVHQSIQWILEDPQYKDWENGDNVGLLWIKGGAGKGKTMLSIGLIEQLTRAQDESTVVICSFCQNADYELNTLEAILKGLILQLANQQTELKESLRRRWDTIQGSFSEDVTSWQSLWNILFEMLARCKYSRVYMVVDALDECQDEDVVDFLKSIVRKGMDHPGKIKWILTSRPWDGAERVLLAGQDQVQINLDGEHNTQSVSGAVEAYITSKVEELSRQHKYGATLKSEIETELTERSEGTFLWVSLVCKALESVCRDDALSTVQSLPPGLHPFYDRVLNQLNEGELAEVQKCMRLLKAMMTVYRPLKVEEVASVIGLTDEEDTIRALVDCCASFIRLREDNIEFVHQSARDYLAGENGLSILDSHGRFGHEEIVLACLSYLSECLKPNLVDLPRPDATRDSLEALENGPKNGILSRVDYAVMFWVSHLKNTTNDSDKSQVSVFLHTKLLEWLECLSLLDRLPKAIDALRALEEILKLAKDDCQALAFVQDAMRFLLRHYHTLSHWPLQIYSSGIIFSPESSVVKGENLHKVPVWLGRAPPMEESWTPMIQALAGHLETVGIIAFSPDGKQIASGSEDGIIKLWDTVTGSLQQTLSGHSTVSEYSNITAMAFLPDSKLIISGARDGSVMLWDTTTGDRQKWLTLESPEERESWARPHAMAFSADCRQIAATGHYHDDPFIMLFDAATKNLQKILTDHSCTPLALAFSPDGMQLVSSSDDRTVRLWDTTTGDLQKTLVGHTSRVWTAAFSPDGKQIVSACFNTINLWNAATGDLQKKLEYPSAGTVAFSPDSKQIAACSANCMIFWDAAGNIQKTLACQSGTVMSMAFSPDGKQIVTGSTDTTIRRWDITIGATQNVVGHSKRVITVAISPDGKVIASGSADKTIKLWDAATGDLQYTLVGHQGLVFGVVFSPDNKKFASCSYDAVNLWDAATGDLQLESDDNFSTVAFSPDSKLFATGHKLGKISLWDPATGVLKKTLAGHINKFASLTGLDDGFDTKVTTLTFSPDGKLIASASEDKTIKLWDVKTGDLQKTLECNFESIITTVSVALTTGAHADTRIITLAFSSDSQQIAAVCDDQTIKVWNIKKSLKASKFLGRAVGSHLKSSRPWKEIKTSEQVYDVEFAADNRYLETAIGPIPLQSTASEEGEEELLVRSDSDLLQNFYVKVEWIYYGTMPFLRLLPDLKACSCDAHGDQVVVGFSNGLVSSFDIDRRSLHQYWKHFQGSAITMTGSGSGDGVNQAASLDR</sequence>
<evidence type="ECO:0000256" key="2">
    <source>
        <dbReference type="ARBA" id="ARBA00022574"/>
    </source>
</evidence>
<dbReference type="PRINTS" id="PR00320">
    <property type="entry name" value="GPROTEINBRPT"/>
</dbReference>
<evidence type="ECO:0000256" key="4">
    <source>
        <dbReference type="ARBA" id="ARBA00038415"/>
    </source>
</evidence>
<name>A0A117NT75_PENFR</name>
<comment type="similarity">
    <text evidence="4">Belongs to the WD repeat MDV1/CAF4 family.</text>
</comment>
<evidence type="ECO:0000256" key="1">
    <source>
        <dbReference type="ARBA" id="ARBA00004570"/>
    </source>
</evidence>
<accession>A0A117NT75</accession>
<dbReference type="Proteomes" id="UP000055045">
    <property type="component" value="Unassembled WGS sequence"/>
</dbReference>
<comment type="caution">
    <text evidence="10">The sequence shown here is derived from an EMBL/GenBank/DDBJ whole genome shotgun (WGS) entry which is preliminary data.</text>
</comment>
<feature type="repeat" description="WD" evidence="7">
    <location>
        <begin position="1057"/>
        <end position="1098"/>
    </location>
</feature>
<evidence type="ECO:0000256" key="5">
    <source>
        <dbReference type="ARBA" id="ARBA00039789"/>
    </source>
</evidence>
<dbReference type="Pfam" id="PF24883">
    <property type="entry name" value="NPHP3_N"/>
    <property type="match status" value="1"/>
</dbReference>
<keyword evidence="8" id="KW-0175">Coiled coil</keyword>
<keyword evidence="11" id="KW-1185">Reference proteome</keyword>
<feature type="coiled-coil region" evidence="8">
    <location>
        <begin position="135"/>
        <end position="162"/>
    </location>
</feature>
<dbReference type="Gene3D" id="3.40.50.300">
    <property type="entry name" value="P-loop containing nucleotide triphosphate hydrolases"/>
    <property type="match status" value="1"/>
</dbReference>
<dbReference type="PROSITE" id="PS00678">
    <property type="entry name" value="WD_REPEATS_1"/>
    <property type="match status" value="5"/>
</dbReference>
<dbReference type="Gene3D" id="2.130.10.10">
    <property type="entry name" value="YVTN repeat-like/Quinoprotein amine dehydrogenase"/>
    <property type="match status" value="5"/>
</dbReference>
<dbReference type="FunFam" id="3.40.50.300:FF:001638">
    <property type="entry name" value="NACHT and WD40 domain protein"/>
    <property type="match status" value="1"/>
</dbReference>
<feature type="repeat" description="WD" evidence="7">
    <location>
        <begin position="665"/>
        <end position="706"/>
    </location>
</feature>
<evidence type="ECO:0000256" key="3">
    <source>
        <dbReference type="ARBA" id="ARBA00022737"/>
    </source>
</evidence>
<dbReference type="PROSITE" id="PS50837">
    <property type="entry name" value="NACHT"/>
    <property type="match status" value="1"/>
</dbReference>
<evidence type="ECO:0000259" key="9">
    <source>
        <dbReference type="PROSITE" id="PS50837"/>
    </source>
</evidence>
<dbReference type="InterPro" id="IPR015943">
    <property type="entry name" value="WD40/YVTN_repeat-like_dom_sf"/>
</dbReference>
<dbReference type="SMART" id="SM00320">
    <property type="entry name" value="WD40"/>
    <property type="match status" value="12"/>
</dbReference>
<evidence type="ECO:0000313" key="11">
    <source>
        <dbReference type="Proteomes" id="UP000055045"/>
    </source>
</evidence>
<evidence type="ECO:0000256" key="7">
    <source>
        <dbReference type="PROSITE-ProRule" id="PRU00221"/>
    </source>
</evidence>
<comment type="function">
    <text evidence="6">Involved in mitochondrial fission. Acts as an adapter protein required to form mitochondrial fission complexes. Formation of these complexes is required to promote constriction and fission of the mitochondrial compartment at a late step in mitochondrial division.</text>
</comment>
<organism evidence="10 11">
    <name type="scientific">Penicillium freii</name>
    <dbReference type="NCBI Taxonomy" id="48697"/>
    <lineage>
        <taxon>Eukaryota</taxon>
        <taxon>Fungi</taxon>
        <taxon>Dikarya</taxon>
        <taxon>Ascomycota</taxon>
        <taxon>Pezizomycotina</taxon>
        <taxon>Eurotiomycetes</taxon>
        <taxon>Eurotiomycetidae</taxon>
        <taxon>Eurotiales</taxon>
        <taxon>Aspergillaceae</taxon>
        <taxon>Penicillium</taxon>
    </lineage>
</organism>
<dbReference type="EMBL" id="LLXE01000001">
    <property type="protein sequence ID" value="KUM66967.1"/>
    <property type="molecule type" value="Genomic_DNA"/>
</dbReference>
<dbReference type="InterPro" id="IPR007111">
    <property type="entry name" value="NACHT_NTPase"/>
</dbReference>
<dbReference type="PANTHER" id="PTHR22847:SF637">
    <property type="entry name" value="WD REPEAT DOMAIN 5B"/>
    <property type="match status" value="1"/>
</dbReference>
<dbReference type="PROSITE" id="PS50294">
    <property type="entry name" value="WD_REPEATS_REGION"/>
    <property type="match status" value="6"/>
</dbReference>
<dbReference type="STRING" id="48697.A0A117NT75"/>
<keyword evidence="2 7" id="KW-0853">WD repeat</keyword>
<dbReference type="OrthoDB" id="674604at2759"/>
<feature type="repeat" description="WD" evidence="7">
    <location>
        <begin position="921"/>
        <end position="962"/>
    </location>
</feature>
<comment type="subcellular location">
    <subcellularLocation>
        <location evidence="1">Mitochondrion outer membrane</location>
        <topology evidence="1">Peripheral membrane protein</topology>
        <orientation evidence="1">Cytoplasmic side</orientation>
    </subcellularLocation>
</comment>
<dbReference type="InterPro" id="IPR020472">
    <property type="entry name" value="WD40_PAC1"/>
</dbReference>
<evidence type="ECO:0000313" key="10">
    <source>
        <dbReference type="EMBL" id="KUM66967.1"/>
    </source>
</evidence>
<dbReference type="InterPro" id="IPR001680">
    <property type="entry name" value="WD40_rpt"/>
</dbReference>
<dbReference type="GO" id="GO:0005634">
    <property type="term" value="C:nucleus"/>
    <property type="evidence" value="ECO:0007669"/>
    <property type="project" value="TreeGrafter"/>
</dbReference>
<dbReference type="PROSITE" id="PS50082">
    <property type="entry name" value="WD_REPEATS_2"/>
    <property type="match status" value="7"/>
</dbReference>
<evidence type="ECO:0000256" key="6">
    <source>
        <dbReference type="ARBA" id="ARBA00043913"/>
    </source>
</evidence>
<dbReference type="SUPFAM" id="SSF50978">
    <property type="entry name" value="WD40 repeat-like"/>
    <property type="match status" value="3"/>
</dbReference>
<dbReference type="SUPFAM" id="SSF52540">
    <property type="entry name" value="P-loop containing nucleoside triphosphate hydrolases"/>
    <property type="match status" value="1"/>
</dbReference>
<dbReference type="Pfam" id="PF00400">
    <property type="entry name" value="WD40"/>
    <property type="match status" value="10"/>
</dbReference>
<dbReference type="InterPro" id="IPR019775">
    <property type="entry name" value="WD40_repeat_CS"/>
</dbReference>
<reference evidence="10 11" key="1">
    <citation type="submission" date="2015-10" db="EMBL/GenBank/DDBJ databases">
        <title>Genome sequencing of Penicillium freii.</title>
        <authorList>
            <person name="Nguyen H.D."/>
            <person name="Visagie C.M."/>
            <person name="Seifert K.A."/>
        </authorList>
    </citation>
    <scope>NUCLEOTIDE SEQUENCE [LARGE SCALE GENOMIC DNA]</scope>
    <source>
        <strain evidence="10 11">DAOM 242723</strain>
    </source>
</reference>
<keyword evidence="3" id="KW-0677">Repeat</keyword>
<dbReference type="GO" id="GO:0005741">
    <property type="term" value="C:mitochondrial outer membrane"/>
    <property type="evidence" value="ECO:0007669"/>
    <property type="project" value="UniProtKB-SubCell"/>
</dbReference>
<feature type="repeat" description="WD" evidence="7">
    <location>
        <begin position="1124"/>
        <end position="1158"/>
    </location>
</feature>
<dbReference type="PANTHER" id="PTHR22847">
    <property type="entry name" value="WD40 REPEAT PROTEIN"/>
    <property type="match status" value="1"/>
</dbReference>